<keyword evidence="7" id="KW-0653">Protein transport</keyword>
<evidence type="ECO:0000256" key="1">
    <source>
        <dbReference type="ARBA" id="ARBA00004383"/>
    </source>
</evidence>
<dbReference type="EMBL" id="CP000155">
    <property type="protein sequence ID" value="ABC33450.1"/>
    <property type="molecule type" value="Genomic_DNA"/>
</dbReference>
<evidence type="ECO:0000256" key="3">
    <source>
        <dbReference type="ARBA" id="ARBA00022448"/>
    </source>
</evidence>
<evidence type="ECO:0000256" key="8">
    <source>
        <dbReference type="ARBA" id="ARBA00022989"/>
    </source>
</evidence>
<accession>Q2S7C4</accession>
<dbReference type="STRING" id="349521.HCH_06827"/>
<dbReference type="GO" id="GO:0031992">
    <property type="term" value="F:energy transducer activity"/>
    <property type="evidence" value="ECO:0007669"/>
    <property type="project" value="TreeGrafter"/>
</dbReference>
<feature type="compositionally biased region" description="Pro residues" evidence="10">
    <location>
        <begin position="48"/>
        <end position="65"/>
    </location>
</feature>
<dbReference type="PROSITE" id="PS52015">
    <property type="entry name" value="TONB_CTD"/>
    <property type="match status" value="1"/>
</dbReference>
<evidence type="ECO:0000256" key="10">
    <source>
        <dbReference type="SAM" id="MobiDB-lite"/>
    </source>
</evidence>
<sequence length="237" mass="24821">MLYFNSPQPVRDRLTSTTMTVAIQAPAAPAPVSAAPAPARPAAAPVSLPTPQPQPVEVPKPVPPKPKAEPRQVATPVARPKPSPVSKPTVREKTVEPEQVAHKPVPQTPAKKPQDAPRVSESAPSTPTPAPPSVEPAPVMAAAPVSAPPEPRYQLGDANTPKPEYPGLATRRGWQGTVLVELLVDALGVPLKVSIKRSSGYSVLDKQALKTLSGWRLAAVSGGGEETIVVPVVFRLN</sequence>
<dbReference type="Pfam" id="PF03544">
    <property type="entry name" value="TonB_C"/>
    <property type="match status" value="1"/>
</dbReference>
<dbReference type="GO" id="GO:0098797">
    <property type="term" value="C:plasma membrane protein complex"/>
    <property type="evidence" value="ECO:0007669"/>
    <property type="project" value="TreeGrafter"/>
</dbReference>
<keyword evidence="5" id="KW-0997">Cell inner membrane</keyword>
<evidence type="ECO:0000259" key="11">
    <source>
        <dbReference type="PROSITE" id="PS52015"/>
    </source>
</evidence>
<dbReference type="NCBIfam" id="TIGR01352">
    <property type="entry name" value="tonB_Cterm"/>
    <property type="match status" value="1"/>
</dbReference>
<organism evidence="12 13">
    <name type="scientific">Hahella chejuensis (strain KCTC 2396)</name>
    <dbReference type="NCBI Taxonomy" id="349521"/>
    <lineage>
        <taxon>Bacteria</taxon>
        <taxon>Pseudomonadati</taxon>
        <taxon>Pseudomonadota</taxon>
        <taxon>Gammaproteobacteria</taxon>
        <taxon>Oceanospirillales</taxon>
        <taxon>Hahellaceae</taxon>
        <taxon>Hahella</taxon>
    </lineage>
</organism>
<dbReference type="HOGENOM" id="CLU_076057_4_0_6"/>
<feature type="compositionally biased region" description="Basic and acidic residues" evidence="10">
    <location>
        <begin position="89"/>
        <end position="101"/>
    </location>
</feature>
<evidence type="ECO:0000256" key="4">
    <source>
        <dbReference type="ARBA" id="ARBA00022475"/>
    </source>
</evidence>
<evidence type="ECO:0000256" key="7">
    <source>
        <dbReference type="ARBA" id="ARBA00022927"/>
    </source>
</evidence>
<keyword evidence="13" id="KW-1185">Reference proteome</keyword>
<feature type="compositionally biased region" description="Low complexity" evidence="10">
    <location>
        <begin position="136"/>
        <end position="145"/>
    </location>
</feature>
<dbReference type="InterPro" id="IPR037682">
    <property type="entry name" value="TonB_C"/>
</dbReference>
<evidence type="ECO:0000256" key="5">
    <source>
        <dbReference type="ARBA" id="ARBA00022519"/>
    </source>
</evidence>
<keyword evidence="6" id="KW-0812">Transmembrane</keyword>
<dbReference type="eggNOG" id="COG0810">
    <property type="taxonomic scope" value="Bacteria"/>
</dbReference>
<keyword evidence="9" id="KW-0472">Membrane</keyword>
<dbReference type="SUPFAM" id="SSF74653">
    <property type="entry name" value="TolA/TonB C-terminal domain"/>
    <property type="match status" value="1"/>
</dbReference>
<keyword evidence="8" id="KW-1133">Transmembrane helix</keyword>
<proteinExistence type="inferred from homology"/>
<dbReference type="GO" id="GO:0055085">
    <property type="term" value="P:transmembrane transport"/>
    <property type="evidence" value="ECO:0007669"/>
    <property type="project" value="InterPro"/>
</dbReference>
<feature type="compositionally biased region" description="Pro residues" evidence="10">
    <location>
        <begin position="126"/>
        <end position="135"/>
    </location>
</feature>
<evidence type="ECO:0000256" key="9">
    <source>
        <dbReference type="ARBA" id="ARBA00023136"/>
    </source>
</evidence>
<gene>
    <name evidence="12" type="ordered locus">HCH_06827</name>
</gene>
<dbReference type="PANTHER" id="PTHR33446">
    <property type="entry name" value="PROTEIN TONB-RELATED"/>
    <property type="match status" value="1"/>
</dbReference>
<feature type="compositionally biased region" description="Low complexity" evidence="10">
    <location>
        <begin position="28"/>
        <end position="47"/>
    </location>
</feature>
<dbReference type="InterPro" id="IPR006260">
    <property type="entry name" value="TonB/TolA_C"/>
</dbReference>
<name>Q2S7C4_HAHCH</name>
<dbReference type="Proteomes" id="UP000000238">
    <property type="component" value="Chromosome"/>
</dbReference>
<evidence type="ECO:0000256" key="6">
    <source>
        <dbReference type="ARBA" id="ARBA00022692"/>
    </source>
</evidence>
<reference evidence="12 13" key="1">
    <citation type="journal article" date="2005" name="Nucleic Acids Res.">
        <title>Genomic blueprint of Hahella chejuensis, a marine microbe producing an algicidal agent.</title>
        <authorList>
            <person name="Jeong H."/>
            <person name="Yim J.H."/>
            <person name="Lee C."/>
            <person name="Choi S.-H."/>
            <person name="Park Y.K."/>
            <person name="Yoon S.H."/>
            <person name="Hur C.-G."/>
            <person name="Kang H.-Y."/>
            <person name="Kim D."/>
            <person name="Lee H.H."/>
            <person name="Park K.H."/>
            <person name="Park S.-H."/>
            <person name="Park H.-S."/>
            <person name="Lee H.K."/>
            <person name="Oh T.K."/>
            <person name="Kim J.F."/>
        </authorList>
    </citation>
    <scope>NUCLEOTIDE SEQUENCE [LARGE SCALE GENOMIC DNA]</scope>
    <source>
        <strain evidence="12 13">KCTC 2396</strain>
    </source>
</reference>
<dbReference type="PANTHER" id="PTHR33446:SF2">
    <property type="entry name" value="PROTEIN TONB"/>
    <property type="match status" value="1"/>
</dbReference>
<evidence type="ECO:0000256" key="2">
    <source>
        <dbReference type="ARBA" id="ARBA00006555"/>
    </source>
</evidence>
<comment type="similarity">
    <text evidence="2">Belongs to the TonB family.</text>
</comment>
<feature type="domain" description="TonB C-terminal" evidence="11">
    <location>
        <begin position="150"/>
        <end position="237"/>
    </location>
</feature>
<dbReference type="KEGG" id="hch:HCH_06827"/>
<feature type="region of interest" description="Disordered" evidence="10">
    <location>
        <begin position="28"/>
        <end position="164"/>
    </location>
</feature>
<dbReference type="Gene3D" id="3.30.1150.10">
    <property type="match status" value="1"/>
</dbReference>
<keyword evidence="3" id="KW-0813">Transport</keyword>
<dbReference type="InterPro" id="IPR051045">
    <property type="entry name" value="TonB-dependent_transducer"/>
</dbReference>
<comment type="subcellular location">
    <subcellularLocation>
        <location evidence="1">Cell inner membrane</location>
        <topology evidence="1">Single-pass membrane protein</topology>
        <orientation evidence="1">Periplasmic side</orientation>
    </subcellularLocation>
</comment>
<evidence type="ECO:0000313" key="12">
    <source>
        <dbReference type="EMBL" id="ABC33450.1"/>
    </source>
</evidence>
<dbReference type="AlphaFoldDB" id="Q2S7C4"/>
<evidence type="ECO:0000313" key="13">
    <source>
        <dbReference type="Proteomes" id="UP000000238"/>
    </source>
</evidence>
<protein>
    <submittedName>
        <fullName evidence="12">Periplasmic protein TonB, links inner and outer membranes</fullName>
    </submittedName>
</protein>
<dbReference type="GO" id="GO:0015031">
    <property type="term" value="P:protein transport"/>
    <property type="evidence" value="ECO:0007669"/>
    <property type="project" value="UniProtKB-KW"/>
</dbReference>
<keyword evidence="4" id="KW-1003">Cell membrane</keyword>